<dbReference type="GO" id="GO:0052689">
    <property type="term" value="F:carboxylic ester hydrolase activity"/>
    <property type="evidence" value="ECO:0007669"/>
    <property type="project" value="UniProtKB-KW"/>
</dbReference>
<proteinExistence type="inferred from homology"/>
<dbReference type="AlphaFoldDB" id="Q98RH1"/>
<evidence type="ECO:0000313" key="5">
    <source>
        <dbReference type="Proteomes" id="UP000000528"/>
    </source>
</evidence>
<dbReference type="GO" id="GO:0016020">
    <property type="term" value="C:membrane"/>
    <property type="evidence" value="ECO:0007669"/>
    <property type="project" value="TreeGrafter"/>
</dbReference>
<dbReference type="PANTHER" id="PTHR43798:SF33">
    <property type="entry name" value="HYDROLASE, PUTATIVE (AFU_ORTHOLOGUE AFUA_2G14860)-RELATED"/>
    <property type="match status" value="1"/>
</dbReference>
<dbReference type="Gene3D" id="3.40.50.1820">
    <property type="entry name" value="alpha/beta hydrolase"/>
    <property type="match status" value="1"/>
</dbReference>
<feature type="domain" description="AB hydrolase-1" evidence="3">
    <location>
        <begin position="23"/>
        <end position="254"/>
    </location>
</feature>
<dbReference type="KEGG" id="mpu:MYPU_0380"/>
<dbReference type="RefSeq" id="WP_010924842.1">
    <property type="nucleotide sequence ID" value="NC_002771.1"/>
</dbReference>
<dbReference type="Proteomes" id="UP000000528">
    <property type="component" value="Chromosome"/>
</dbReference>
<keyword evidence="2" id="KW-0378">Hydrolase</keyword>
<keyword evidence="5" id="KW-1185">Reference proteome</keyword>
<dbReference type="HOGENOM" id="CLU_020336_41_1_14"/>
<evidence type="ECO:0000313" key="4">
    <source>
        <dbReference type="EMBL" id="CAC13211.1"/>
    </source>
</evidence>
<sequence length="267" mass="30882">MNQTKISECKQLRIYVPEPKGNILFLHGFTSRFENHLDIVKHFPDYNVFAINVPGHGDSPFKDPVELAGEYYAHFYKEFIEELKLDSVILMGHSMGGGITTILQGILPKSLVKKIILVNPANREVISTDQKVEHIIKMMPNTIEDTKVVIDSLYYNAKDFFQTEQAYEFAIKSYYDELQKMKHLRIMVDPNRMKRFGQLIQEGIDKIQAPTLLIVGEDDRLVPTQGTVECFKNQKNVKIVYIAKSGHMPMVENPKDYWKEIHTFLEN</sequence>
<comment type="similarity">
    <text evidence="1">Belongs to the lipase/esterase LIP3/BchO family.</text>
</comment>
<keyword evidence="2" id="KW-0719">Serine esterase</keyword>
<dbReference type="EMBL" id="AL445563">
    <property type="protein sequence ID" value="CAC13211.1"/>
    <property type="molecule type" value="Genomic_DNA"/>
</dbReference>
<reference evidence="4 5" key="1">
    <citation type="journal article" date="2001" name="Nucleic Acids Res.">
        <title>The complete genome sequence of the murine respiratory pathogen Mycoplasma pulmonis.</title>
        <authorList>
            <person name="Chambaud I."/>
            <person name="Heilig R."/>
            <person name="Ferris S."/>
            <person name="Barbe V."/>
            <person name="Samson D."/>
            <person name="Galisson F."/>
            <person name="Moszer I."/>
            <person name="Dybvig K."/>
            <person name="Wroblewski H."/>
            <person name="Viari A."/>
            <person name="Rocha E.P.C."/>
            <person name="Blanchard A."/>
        </authorList>
    </citation>
    <scope>NUCLEOTIDE SEQUENCE [LARGE SCALE GENOMIC DNA]</scope>
    <source>
        <strain evidence="4 5">UAB CTIP</strain>
    </source>
</reference>
<gene>
    <name evidence="4" type="ordered locus">MYPU_0380</name>
</gene>
<organism evidence="5">
    <name type="scientific">Mycoplasmopsis pulmonis (strain UAB CTIP)</name>
    <name type="common">Mycoplasma pulmonis</name>
    <dbReference type="NCBI Taxonomy" id="272635"/>
    <lineage>
        <taxon>Bacteria</taxon>
        <taxon>Bacillati</taxon>
        <taxon>Mycoplasmatota</taxon>
        <taxon>Mycoplasmoidales</taxon>
        <taxon>Metamycoplasmataceae</taxon>
        <taxon>Mycoplasmopsis</taxon>
    </lineage>
</organism>
<dbReference type="STRING" id="272635.gene:17576617"/>
<evidence type="ECO:0000259" key="3">
    <source>
        <dbReference type="Pfam" id="PF00561"/>
    </source>
</evidence>
<dbReference type="InterPro" id="IPR050266">
    <property type="entry name" value="AB_hydrolase_sf"/>
</dbReference>
<protein>
    <submittedName>
        <fullName evidence="4">ESTERASE/LIPASE 1</fullName>
    </submittedName>
</protein>
<dbReference type="InterPro" id="IPR000073">
    <property type="entry name" value="AB_hydrolase_1"/>
</dbReference>
<accession>Q98RH1</accession>
<evidence type="ECO:0000256" key="1">
    <source>
        <dbReference type="ARBA" id="ARBA00006989"/>
    </source>
</evidence>
<dbReference type="PANTHER" id="PTHR43798">
    <property type="entry name" value="MONOACYLGLYCEROL LIPASE"/>
    <property type="match status" value="1"/>
</dbReference>
<evidence type="ECO:0000256" key="2">
    <source>
        <dbReference type="ARBA" id="ARBA00022487"/>
    </source>
</evidence>
<dbReference type="BioCyc" id="MPUL272635:G1GT6-40-MONOMER"/>
<dbReference type="ESTHER" id="mycpu-MYPU.0380">
    <property type="family name" value="6_AlphaBeta_hydrolase"/>
</dbReference>
<dbReference type="PRINTS" id="PR00111">
    <property type="entry name" value="ABHYDROLASE"/>
</dbReference>
<dbReference type="SUPFAM" id="SSF53474">
    <property type="entry name" value="alpha/beta-Hydrolases"/>
    <property type="match status" value="1"/>
</dbReference>
<dbReference type="Pfam" id="PF00561">
    <property type="entry name" value="Abhydrolase_1"/>
    <property type="match status" value="1"/>
</dbReference>
<dbReference type="PIR" id="F90516">
    <property type="entry name" value="F90516"/>
</dbReference>
<name>Q98RH1_MYCPU</name>
<dbReference type="eggNOG" id="COG2267">
    <property type="taxonomic scope" value="Bacteria"/>
</dbReference>
<dbReference type="InterPro" id="IPR029058">
    <property type="entry name" value="AB_hydrolase_fold"/>
</dbReference>